<reference evidence="7" key="1">
    <citation type="submission" date="2021-02" db="EMBL/GenBank/DDBJ databases">
        <authorList>
            <person name="Nowell W R."/>
        </authorList>
    </citation>
    <scope>NUCLEOTIDE SEQUENCE</scope>
</reference>
<dbReference type="SUPFAM" id="SSF56801">
    <property type="entry name" value="Acetyl-CoA synthetase-like"/>
    <property type="match status" value="2"/>
</dbReference>
<dbReference type="InterPro" id="IPR025110">
    <property type="entry name" value="AMP-bd_C"/>
</dbReference>
<dbReference type="GO" id="GO:0043041">
    <property type="term" value="P:amino acid activation for nonribosomal peptide biosynthetic process"/>
    <property type="evidence" value="ECO:0007669"/>
    <property type="project" value="TreeGrafter"/>
</dbReference>
<dbReference type="InterPro" id="IPR001242">
    <property type="entry name" value="Condensation_dom"/>
</dbReference>
<feature type="transmembrane region" description="Helical" evidence="5">
    <location>
        <begin position="2117"/>
        <end position="2140"/>
    </location>
</feature>
<evidence type="ECO:0000256" key="2">
    <source>
        <dbReference type="ARBA" id="ARBA00022450"/>
    </source>
</evidence>
<feature type="transmembrane region" description="Helical" evidence="5">
    <location>
        <begin position="2346"/>
        <end position="2371"/>
    </location>
</feature>
<dbReference type="InterPro" id="IPR057737">
    <property type="entry name" value="Condensation_MtbB-like"/>
</dbReference>
<dbReference type="GO" id="GO:0016874">
    <property type="term" value="F:ligase activity"/>
    <property type="evidence" value="ECO:0007669"/>
    <property type="project" value="UniProtKB-KW"/>
</dbReference>
<feature type="domain" description="Carrier" evidence="6">
    <location>
        <begin position="1982"/>
        <end position="2058"/>
    </location>
</feature>
<dbReference type="InterPro" id="IPR010071">
    <property type="entry name" value="AA_adenyl_dom"/>
</dbReference>
<dbReference type="CDD" id="cd02142">
    <property type="entry name" value="McbC_SagB-like_oxidoreductase"/>
    <property type="match status" value="1"/>
</dbReference>
<dbReference type="InterPro" id="IPR020845">
    <property type="entry name" value="AMP-binding_CS"/>
</dbReference>
<keyword evidence="3" id="KW-0597">Phosphoprotein</keyword>
<dbReference type="InterPro" id="IPR000873">
    <property type="entry name" value="AMP-dep_synth/lig_dom"/>
</dbReference>
<dbReference type="FunFam" id="3.30.559.10:FF:000023">
    <property type="entry name" value="Non-ribosomal peptide synthetase"/>
    <property type="match status" value="1"/>
</dbReference>
<dbReference type="Gene3D" id="3.40.50.12780">
    <property type="entry name" value="N-terminal domain of ligase-like"/>
    <property type="match status" value="1"/>
</dbReference>
<evidence type="ECO:0000256" key="5">
    <source>
        <dbReference type="SAM" id="Phobius"/>
    </source>
</evidence>
<dbReference type="Gene3D" id="2.30.38.10">
    <property type="entry name" value="Luciferase, Domain 3"/>
    <property type="match status" value="1"/>
</dbReference>
<dbReference type="Proteomes" id="UP000663851">
    <property type="component" value="Unassembled WGS sequence"/>
</dbReference>
<dbReference type="GO" id="GO:0044550">
    <property type="term" value="P:secondary metabolite biosynthetic process"/>
    <property type="evidence" value="ECO:0007669"/>
    <property type="project" value="TreeGrafter"/>
</dbReference>
<dbReference type="Pfam" id="PF13193">
    <property type="entry name" value="AMP-binding_C"/>
    <property type="match status" value="1"/>
</dbReference>
<keyword evidence="4" id="KW-0436">Ligase</keyword>
<evidence type="ECO:0000313" key="9">
    <source>
        <dbReference type="Proteomes" id="UP000663825"/>
    </source>
</evidence>
<keyword evidence="2" id="KW-0596">Phosphopantetheine</keyword>
<feature type="transmembrane region" description="Helical" evidence="5">
    <location>
        <begin position="2087"/>
        <end position="2111"/>
    </location>
</feature>
<dbReference type="InterPro" id="IPR009081">
    <property type="entry name" value="PP-bd_ACP"/>
</dbReference>
<proteinExistence type="predicted"/>
<dbReference type="Pfam" id="PF00550">
    <property type="entry name" value="PP-binding"/>
    <property type="match status" value="2"/>
</dbReference>
<evidence type="ECO:0000313" key="8">
    <source>
        <dbReference type="EMBL" id="CAF4358005.1"/>
    </source>
</evidence>
<evidence type="ECO:0000256" key="1">
    <source>
        <dbReference type="ARBA" id="ARBA00004924"/>
    </source>
</evidence>
<name>A0A817NQS3_9BILA</name>
<evidence type="ECO:0000256" key="3">
    <source>
        <dbReference type="ARBA" id="ARBA00022553"/>
    </source>
</evidence>
<dbReference type="Gene3D" id="3.40.109.10">
    <property type="entry name" value="NADH Oxidase"/>
    <property type="match status" value="1"/>
</dbReference>
<dbReference type="InterPro" id="IPR023213">
    <property type="entry name" value="CAT-like_dom_sf"/>
</dbReference>
<feature type="transmembrane region" description="Helical" evidence="5">
    <location>
        <begin position="2320"/>
        <end position="2340"/>
    </location>
</feature>
<dbReference type="Gene3D" id="3.30.300.30">
    <property type="match status" value="3"/>
</dbReference>
<accession>A0A817NQS3</accession>
<dbReference type="FunFam" id="3.40.50.980:FF:000001">
    <property type="entry name" value="Non-ribosomal peptide synthetase"/>
    <property type="match status" value="1"/>
</dbReference>
<dbReference type="Gene3D" id="1.10.1200.10">
    <property type="entry name" value="ACP-like"/>
    <property type="match status" value="2"/>
</dbReference>
<organism evidence="7 9">
    <name type="scientific">Rotaria socialis</name>
    <dbReference type="NCBI Taxonomy" id="392032"/>
    <lineage>
        <taxon>Eukaryota</taxon>
        <taxon>Metazoa</taxon>
        <taxon>Spiralia</taxon>
        <taxon>Gnathifera</taxon>
        <taxon>Rotifera</taxon>
        <taxon>Eurotatoria</taxon>
        <taxon>Bdelloidea</taxon>
        <taxon>Philodinida</taxon>
        <taxon>Philodinidae</taxon>
        <taxon>Rotaria</taxon>
    </lineage>
</organism>
<dbReference type="Proteomes" id="UP000663825">
    <property type="component" value="Unassembled WGS sequence"/>
</dbReference>
<dbReference type="GO" id="GO:0005737">
    <property type="term" value="C:cytoplasm"/>
    <property type="evidence" value="ECO:0007669"/>
    <property type="project" value="TreeGrafter"/>
</dbReference>
<dbReference type="CDD" id="cd19535">
    <property type="entry name" value="Cyc_NRPS"/>
    <property type="match status" value="1"/>
</dbReference>
<keyword evidence="5" id="KW-0812">Transmembrane</keyword>
<feature type="domain" description="Carrier" evidence="6">
    <location>
        <begin position="374"/>
        <end position="452"/>
    </location>
</feature>
<protein>
    <recommendedName>
        <fullName evidence="6">Carrier domain-containing protein</fullName>
    </recommendedName>
</protein>
<comment type="caution">
    <text evidence="7">The sequence shown here is derived from an EMBL/GenBank/DDBJ whole genome shotgun (WGS) entry which is preliminary data.</text>
</comment>
<dbReference type="InterPro" id="IPR045851">
    <property type="entry name" value="AMP-bd_C_sf"/>
</dbReference>
<dbReference type="GO" id="GO:0031177">
    <property type="term" value="F:phosphopantetheine binding"/>
    <property type="evidence" value="ECO:0007669"/>
    <property type="project" value="TreeGrafter"/>
</dbReference>
<dbReference type="PROSITE" id="PS50075">
    <property type="entry name" value="CARRIER"/>
    <property type="match status" value="2"/>
</dbReference>
<feature type="transmembrane region" description="Helical" evidence="5">
    <location>
        <begin position="2584"/>
        <end position="2604"/>
    </location>
</feature>
<evidence type="ECO:0000313" key="7">
    <source>
        <dbReference type="EMBL" id="CAF3125432.1"/>
    </source>
</evidence>
<dbReference type="InterPro" id="IPR042099">
    <property type="entry name" value="ANL_N_sf"/>
</dbReference>
<dbReference type="Gene3D" id="3.30.559.30">
    <property type="entry name" value="Nonribosomal peptide synthetase, condensation domain"/>
    <property type="match status" value="1"/>
</dbReference>
<keyword evidence="5" id="KW-1133">Transmembrane helix</keyword>
<dbReference type="Gene3D" id="3.30.559.10">
    <property type="entry name" value="Chloramphenicol acetyltransferase-like domain"/>
    <property type="match status" value="1"/>
</dbReference>
<dbReference type="EMBL" id="CAJOBO010001264">
    <property type="protein sequence ID" value="CAF4358005.1"/>
    <property type="molecule type" value="Genomic_DNA"/>
</dbReference>
<dbReference type="InterPro" id="IPR036736">
    <property type="entry name" value="ACP-like_sf"/>
</dbReference>
<dbReference type="PANTHER" id="PTHR45527:SF10">
    <property type="entry name" value="PYOCHELIN SYNTHASE PCHF"/>
    <property type="match status" value="1"/>
</dbReference>
<dbReference type="InterPro" id="IPR000415">
    <property type="entry name" value="Nitroreductase-like"/>
</dbReference>
<dbReference type="OrthoDB" id="416786at2759"/>
<dbReference type="SUPFAM" id="SSF52777">
    <property type="entry name" value="CoA-dependent acyltransferases"/>
    <property type="match status" value="2"/>
</dbReference>
<evidence type="ECO:0000256" key="4">
    <source>
        <dbReference type="ARBA" id="ARBA00022598"/>
    </source>
</evidence>
<sequence>MAMKSFTHADLIHSTDCVLQVTPSSFDVHAMELIGALSIGSSLIMLRPNGTRDTTYFIKALQSNRATFLFLVPSLISITSESIDTNQTGTMSYSTFDTVRVVLTGGEMVSWKHVEQLYDMIPLTSSVYNFYAPAECTVAAIYHKAQLKSASPFRTSEDSNVPLGKTLLNRRAYILDEYLQSTAINQIGELYIGGLGIFQGYLNRPDLTDKVLVELPSYITSDRRKYYKTGDLVKLNAKGEIVFIGRKDFQIKLRGQRIETGEIESVILKFSTSSIIIQNSLVTKVKDEIREQDYLVAYIQYSHPEGQQKKLQNGEIEKQIKDHCEERLPQYMVPSFFIFLTEFPLNQNGKVDRKLLPSPNFSALITATGENYIEPQTELELCVHKIWCDILKQQKLSMDASLFALGGNSLLMIQLLNRYRTTFGSSIGDLNISQLFKHPTLQEHVNLLSLSTTLISADDFIKNDSKRAIPIQIHRSTESDRFQPFPLTEIQQAYLIGRSNYFELGNVSVYSYREYDCVASTFDIQGFEQALNKIIRRHEAFRTRFLDETRQQILNEVPYYVIKILDLSIEITDASLIQQTLIDRRKVLSHKILSASEWPLFDIQLTRWSPHDLRLHIGIDGLILDALSLTIFWKELLQLYSHPELTLPNLELSIRDYILSLETIKDLPIYKEDEAYWVKRLSTFPLGGPDLPLAKSPKEIKLQTFRRATSNLEINLWQMLQKSLQKLKITPVSLLVSLYANVLNKWSNQQHFVINLPLFNRLPLHPQINDVLGEFTSILPLEIDFRSLPTSTKAGDLSFGESVQRIQNRLWEDLDHGTYSGLKFFRELAKRRTTGHAIIYPVVFTSVLGMEKAILKTGTVVTKYEHIGQKLRGDPVYAITQTPQVWLDYKSYENDKGELVIEWDYVSDLFPPNMIQSMHEIYCYWLKDLAKRFNDIWQQSLPFRLPEEQLQRRNIFEQTYSQALSDSVKNHHLLHKIVLEQAKTRSPEAQAVLSERGNLTYKQLINRSTSLAKIIAKKMKQDAQIQNSSLCAILMEKGWEQVVACLSILMSGQAFLPLDIESPVERLISLIKEAQCQIILTQQDHVDLAKDLSSSTKIIVVDDEEIENTTNQFLLTDETQQANNLAYVIYTSGSTGKPKGVAISHEAVINTLLDINDRFTINCDDRIFALSHLNFDLAIYDIFGILIAGGTIVIPDQKDYKNPERWHTLIVEHKVTIWNSVPMLMKMYVEYLEGRSALAPSAGNDFVVALRHILLSGDRIPISLPAEIYRVFGQTLELTSLGGATEASIWSIVYPISPVTNVEWKSSIPYGKPLTNQKYYVFDSQLDPCPDYVIGELYIGGRGLALGYYKDEEKTKKSFFQHPRNGEHLYKTGDLGRFIPAKNSNDSGYIEFSGRQDFQVKLHGHRIELGEIEYHLHQHPSIEQAVVDLMSSDSNDYNKNSMELAAFIVPKRPYKTVIELEENNIATTIIKDSTEKENFKYKRYGLLQNQRHNIKFDQYAVQLIKTTLTDAIIDSYFERKSYRQFLNDEKDQRITKPEVESLLKSTFSMAAIDDSLATTNILTAKSFNVENLSKFLSYLMSISVSNDQSIPKYRYPSADSLYPIQVYVIIPQVFDDLLQFGLYYYHPDEHMLLKIQTPDTDLSKKLTSNQMLFQIYLVGRLHSIAPIHGSILAREFCLLETGYIYGLLRRFTLKELGWEIKLLTTTEMSQEQHIMKNCLQLTENDTFCSFAIQLVSPRIQSIIQSTTIDIKKTQSNKNGHSSINIWLYFKPTKEWLFYNKQTGILQCAPQEFIFNEIKHMELGQNGIILNDCSLAIFFTGEITKKIESKPIVEAGMLSQLLMDEAIKSPYNIGMCPIGASNFIEHVNDSLYLLTSCSTLQQQYQPQKVLHTLLLGRVSVKQKYDRLPSEINRLNEQQLLTTYLSKFLPDYMIPKYFLLIEQAPLNQNGKVDRKELARLYDTKKPRSAFETNSLADAASVFSTPTEQLLWKIFIQAFEFLDENIHVNTEVTFYQLGASSLQVIKALGLIRQELDPNLDFQTLLSNPSVERLASVLDSRLKEKATFTSMKGKLLRENKKVKQQRSEPSFSIELAAVFFLIFTYALPVLVVMQFKFAMVYGIWNTMVYAILVPSLHLLQYIMIKKVLFGFSTMKDGEYLLFSWEYYRFWFLNRLWLLNAHYLQFLLGTPFYNVYLRLCGARIGRDCYLFTTFIDAVDSIDIGDNVIIQKDVVLHNVTYETDTFHVSKIKIDSFSTIDVRSVLYGEVHVMNNVLIKSMSSVTKSVSAMSIVDGDAVERISTRPKKDSVNDPLTQRHDGHVLCQFFGIVVMLVTHAFSILLTYQTSTYGCIGIILCPIVYMVASSCLAISLLFFLIGRLGSGTYKLDSFTYLYKIWLRDLITNTFHQVLSFLPETFQHCMGASIGQNVQIGAQDALIGLPGSSNLLKIDDNVTINCKNLLYPLEMTYRQECLVDRIHIGKNCFIANMVTIHSGGTVHPGTTVGSMTRITSETMKGDEENRFFLGVPARSVHLKPLANNFTDALPFLSSTGFLAYRHLVMDCLSSSLKTLLSLLFIGMIILSFIHLLQMTNVFCLFTSLIGFSVILHIMIEKLRVLSTTKLEIHEEYVYRKRHRFLPDINIMSNIHQLTLLVVDHFFGGTQWLVIFLRLMGCKIGRNVIINDFSTILDPQLIQIGDNVRIGFTAVIQAHTYEKREFQLLPVAIGSDTILMSGSLIHLGCQLDGNNCLYPLTFLMKNDHLSKNTKWIGSPARLISDYK</sequence>
<dbReference type="InterPro" id="IPR006162">
    <property type="entry name" value="Ppantetheine_attach_site"/>
</dbReference>
<gene>
    <name evidence="8" type="ORF">HFQ381_LOCUS17194</name>
    <name evidence="7" type="ORF">TIS948_LOCUS8230</name>
</gene>
<dbReference type="PANTHER" id="PTHR45527">
    <property type="entry name" value="NONRIBOSOMAL PEPTIDE SYNTHETASE"/>
    <property type="match status" value="1"/>
</dbReference>
<keyword evidence="5" id="KW-0472">Membrane</keyword>
<dbReference type="PROSITE" id="PS00455">
    <property type="entry name" value="AMP_BINDING"/>
    <property type="match status" value="1"/>
</dbReference>
<dbReference type="SUPFAM" id="SSF51161">
    <property type="entry name" value="Trimeric LpxA-like enzymes"/>
    <property type="match status" value="3"/>
</dbReference>
<dbReference type="GO" id="GO:0016491">
    <property type="term" value="F:oxidoreductase activity"/>
    <property type="evidence" value="ECO:0007669"/>
    <property type="project" value="InterPro"/>
</dbReference>
<evidence type="ECO:0000259" key="6">
    <source>
        <dbReference type="PROSITE" id="PS50075"/>
    </source>
</evidence>
<dbReference type="PROSITE" id="PS00012">
    <property type="entry name" value="PHOSPHOPANTETHEINE"/>
    <property type="match status" value="1"/>
</dbReference>
<dbReference type="InterPro" id="IPR011004">
    <property type="entry name" value="Trimer_LpxA-like_sf"/>
</dbReference>
<dbReference type="Gene3D" id="2.160.10.10">
    <property type="entry name" value="Hexapeptide repeat proteins"/>
    <property type="match status" value="3"/>
</dbReference>
<feature type="transmembrane region" description="Helical" evidence="5">
    <location>
        <begin position="2560"/>
        <end position="2578"/>
    </location>
</feature>
<dbReference type="FunFam" id="3.30.300.30:FF:000015">
    <property type="entry name" value="Nonribosomal peptide synthase SidD"/>
    <property type="match status" value="1"/>
</dbReference>
<dbReference type="Pfam" id="PF00501">
    <property type="entry name" value="AMP-binding"/>
    <property type="match status" value="2"/>
</dbReference>
<dbReference type="Gene3D" id="3.40.50.980">
    <property type="match status" value="2"/>
</dbReference>
<dbReference type="Pfam" id="PF00668">
    <property type="entry name" value="Condensation"/>
    <property type="match status" value="1"/>
</dbReference>
<dbReference type="NCBIfam" id="TIGR01733">
    <property type="entry name" value="AA-adenyl-dom"/>
    <property type="match status" value="1"/>
</dbReference>
<dbReference type="SUPFAM" id="SSF47336">
    <property type="entry name" value="ACP-like"/>
    <property type="match status" value="2"/>
</dbReference>
<dbReference type="EMBL" id="CAJNXB010001045">
    <property type="protein sequence ID" value="CAF3125432.1"/>
    <property type="molecule type" value="Genomic_DNA"/>
</dbReference>
<comment type="pathway">
    <text evidence="1">Siderophore biosynthesis.</text>
</comment>